<comment type="similarity">
    <text evidence="2">Belongs to the peptidase M24B family.</text>
</comment>
<dbReference type="InterPro" id="IPR029149">
    <property type="entry name" value="Creatin/AminoP/Spt16_N"/>
</dbReference>
<feature type="domain" description="Peptidase M24" evidence="6">
    <location>
        <begin position="403"/>
        <end position="624"/>
    </location>
</feature>
<protein>
    <recommendedName>
        <fullName evidence="12">Xaa-Pro aminopeptidase P</fullName>
    </recommendedName>
</protein>
<dbReference type="Proteomes" id="UP000005240">
    <property type="component" value="Unassembled WGS sequence"/>
</dbReference>
<comment type="cofactor">
    <cofactor evidence="1">
        <name>Mn(2+)</name>
        <dbReference type="ChEBI" id="CHEBI:29035"/>
    </cofactor>
</comment>
<dbReference type="CDD" id="cd01085">
    <property type="entry name" value="APP"/>
    <property type="match status" value="1"/>
</dbReference>
<dbReference type="InterPro" id="IPR036005">
    <property type="entry name" value="Creatinase/aminopeptidase-like"/>
</dbReference>
<reference evidence="10" key="4">
    <citation type="submission" date="2025-05" db="UniProtKB">
        <authorList>
            <consortium name="EnsemblFungi"/>
        </authorList>
    </citation>
    <scope>IDENTIFICATION</scope>
    <source>
        <strain evidence="10">isolate 1-1 / race 1 (BBBD)</strain>
    </source>
</reference>
<evidence type="ECO:0000256" key="3">
    <source>
        <dbReference type="ARBA" id="ARBA00022723"/>
    </source>
</evidence>
<dbReference type="Gene3D" id="3.40.350.10">
    <property type="entry name" value="Creatinase/prolidase N-terminal domain"/>
    <property type="match status" value="2"/>
</dbReference>
<dbReference type="PANTHER" id="PTHR43763">
    <property type="entry name" value="XAA-PRO AMINOPEPTIDASE 1"/>
    <property type="match status" value="1"/>
</dbReference>
<dbReference type="InterPro" id="IPR000587">
    <property type="entry name" value="Creatinase_N"/>
</dbReference>
<organism evidence="9">
    <name type="scientific">Puccinia triticina (isolate 1-1 / race 1 (BBBD))</name>
    <name type="common">Brown leaf rust fungus</name>
    <dbReference type="NCBI Taxonomy" id="630390"/>
    <lineage>
        <taxon>Eukaryota</taxon>
        <taxon>Fungi</taxon>
        <taxon>Dikarya</taxon>
        <taxon>Basidiomycota</taxon>
        <taxon>Pucciniomycotina</taxon>
        <taxon>Pucciniomycetes</taxon>
        <taxon>Pucciniales</taxon>
        <taxon>Pucciniaceae</taxon>
        <taxon>Puccinia</taxon>
    </lineage>
</organism>
<dbReference type="Pfam" id="PF01321">
    <property type="entry name" value="Creatinase_N"/>
    <property type="match status" value="1"/>
</dbReference>
<dbReference type="STRING" id="630390.A0A180GEX5"/>
<dbReference type="Gene3D" id="3.90.230.10">
    <property type="entry name" value="Creatinase/methionine aminopeptidase superfamily"/>
    <property type="match status" value="1"/>
</dbReference>
<reference evidence="10 11" key="3">
    <citation type="journal article" date="2017" name="G3 (Bethesda)">
        <title>Comparative analysis highlights variable genome content of wheat rusts and divergence of the mating loci.</title>
        <authorList>
            <person name="Cuomo C.A."/>
            <person name="Bakkeren G."/>
            <person name="Khalil H.B."/>
            <person name="Panwar V."/>
            <person name="Joly D."/>
            <person name="Linning R."/>
            <person name="Sakthikumar S."/>
            <person name="Song X."/>
            <person name="Adiconis X."/>
            <person name="Fan L."/>
            <person name="Goldberg J.M."/>
            <person name="Levin J.Z."/>
            <person name="Young S."/>
            <person name="Zeng Q."/>
            <person name="Anikster Y."/>
            <person name="Bruce M."/>
            <person name="Wang M."/>
            <person name="Yin C."/>
            <person name="McCallum B."/>
            <person name="Szabo L.J."/>
            <person name="Hulbert S."/>
            <person name="Chen X."/>
            <person name="Fellers J.P."/>
        </authorList>
    </citation>
    <scope>NUCLEOTIDE SEQUENCE</scope>
    <source>
        <strain evidence="11">Isolate 1-1 / race 1 (BBBD)</strain>
        <strain evidence="10">isolate 1-1 / race 1 (BBBD)</strain>
    </source>
</reference>
<evidence type="ECO:0000256" key="1">
    <source>
        <dbReference type="ARBA" id="ARBA00001936"/>
    </source>
</evidence>
<dbReference type="PANTHER" id="PTHR43763:SF6">
    <property type="entry name" value="XAA-PRO AMINOPEPTIDASE 1"/>
    <property type="match status" value="1"/>
</dbReference>
<reference evidence="9" key="1">
    <citation type="submission" date="2009-11" db="EMBL/GenBank/DDBJ databases">
        <authorList>
            <consortium name="The Broad Institute Genome Sequencing Platform"/>
            <person name="Ward D."/>
            <person name="Feldgarden M."/>
            <person name="Earl A."/>
            <person name="Young S.K."/>
            <person name="Zeng Q."/>
            <person name="Koehrsen M."/>
            <person name="Alvarado L."/>
            <person name="Berlin A."/>
            <person name="Bochicchio J."/>
            <person name="Borenstein D."/>
            <person name="Chapman S.B."/>
            <person name="Chen Z."/>
            <person name="Engels R."/>
            <person name="Freedman E."/>
            <person name="Gellesch M."/>
            <person name="Goldberg J."/>
            <person name="Griggs A."/>
            <person name="Gujja S."/>
            <person name="Heilman E."/>
            <person name="Heiman D."/>
            <person name="Hepburn T."/>
            <person name="Howarth C."/>
            <person name="Jen D."/>
            <person name="Larson L."/>
            <person name="Lewis B."/>
            <person name="Mehta T."/>
            <person name="Park D."/>
            <person name="Pearson M."/>
            <person name="Roberts A."/>
            <person name="Saif S."/>
            <person name="Shea T."/>
            <person name="Shenoy N."/>
            <person name="Sisk P."/>
            <person name="Stolte C."/>
            <person name="Sykes S."/>
            <person name="Thomson T."/>
            <person name="Walk T."/>
            <person name="White J."/>
            <person name="Yandava C."/>
            <person name="Izard J."/>
            <person name="Baranova O.V."/>
            <person name="Blanton J.M."/>
            <person name="Tanner A.C."/>
            <person name="Dewhirst F.E."/>
            <person name="Haas B."/>
            <person name="Nusbaum C."/>
            <person name="Birren B."/>
        </authorList>
    </citation>
    <scope>NUCLEOTIDE SEQUENCE [LARGE SCALE GENOMIC DNA]</scope>
    <source>
        <strain evidence="9">1-1 BBBD Race 1</strain>
    </source>
</reference>
<dbReference type="VEuPathDB" id="FungiDB:PTTG_06793"/>
<dbReference type="Pfam" id="PF00557">
    <property type="entry name" value="Peptidase_M24"/>
    <property type="match status" value="1"/>
</dbReference>
<dbReference type="GO" id="GO:0005737">
    <property type="term" value="C:cytoplasm"/>
    <property type="evidence" value="ECO:0007669"/>
    <property type="project" value="UniProtKB-ARBA"/>
</dbReference>
<evidence type="ECO:0000259" key="7">
    <source>
        <dbReference type="Pfam" id="PF01321"/>
    </source>
</evidence>
<dbReference type="EMBL" id="ADAS02000083">
    <property type="protein sequence ID" value="OAV91276.1"/>
    <property type="molecule type" value="Genomic_DNA"/>
</dbReference>
<dbReference type="AlphaFoldDB" id="A0A180GEX5"/>
<dbReference type="GO" id="GO:0046872">
    <property type="term" value="F:metal ion binding"/>
    <property type="evidence" value="ECO:0007669"/>
    <property type="project" value="UniProtKB-KW"/>
</dbReference>
<dbReference type="EnsemblFungi" id="PTTG_06793-t43_1">
    <property type="protein sequence ID" value="PTTG_06793-t43_1-p1"/>
    <property type="gene ID" value="PTTG_06793"/>
</dbReference>
<reference evidence="9" key="2">
    <citation type="submission" date="2016-05" db="EMBL/GenBank/DDBJ databases">
        <title>Comparative analysis highlights variable genome content of wheat rusts and divergence of the mating loci.</title>
        <authorList>
            <person name="Cuomo C.A."/>
            <person name="Bakkeren G."/>
            <person name="Szabo L."/>
            <person name="Khalil H."/>
            <person name="Joly D."/>
            <person name="Goldberg J."/>
            <person name="Young S."/>
            <person name="Zeng Q."/>
            <person name="Fellers J."/>
        </authorList>
    </citation>
    <scope>NUCLEOTIDE SEQUENCE [LARGE SCALE GENOMIC DNA]</scope>
    <source>
        <strain evidence="9">1-1 BBBD Race 1</strain>
    </source>
</reference>
<dbReference type="FunFam" id="3.90.230.10:FF:000007">
    <property type="entry name" value="Xaa-Pro aminopeptidase P"/>
    <property type="match status" value="1"/>
</dbReference>
<evidence type="ECO:0000256" key="5">
    <source>
        <dbReference type="ARBA" id="ARBA00023211"/>
    </source>
</evidence>
<evidence type="ECO:0000256" key="4">
    <source>
        <dbReference type="ARBA" id="ARBA00022801"/>
    </source>
</evidence>
<keyword evidence="11" id="KW-1185">Reference proteome</keyword>
<sequence>MKPLVEMLLFRVPSQLHSIVKRTPTITVSHRFNSFLSTRSYHQTHQHMPSMNREENILPPPINTGKRLEGVKELMKNNHVSIYVVPTEDAHGSEYICPADARREYITGFTGSAGTALVLLDQPRSLLFTDGRYFNQAAKQLHPSHWTLMKQGLEGVPTWQEYLIKAAADHLDNVDGQNPTGLQIGIDPALFSVKDSHDLSAKLEVHSAKLISLKDNLVDIEWASSRPERPHNQLRILELKYSGKSTSEKLEKIRDRLKSLNDSKRDLIGVVVSALDEVAWCLNLRGSDIAYNPVFFSYLWIDILEQVILFVNEKQLNPNLNQYLRENGIQTRPYDSVWTFLQELHDSKLKSTSSSAIPHGKVLISPTTSLAVESHLGGESNTIQLRSPLQDLKAIKNATEIEGFRNAHLRDGAALVTYFAWLEENLLAPDAKPLNEYDAALKLESFRKQLGGEFFQGLSFDTISSSGKNAAIIHYSPPATGSAIIDKDQVYLCDSGAQYLDGTTDVTRTWHFGVPTAEEKRACTRVLQGHINIDQMIFPEKTTGYQLDAFARQYLWLDGLDYRHGTGHGVGHFLNVHEGPQGIGTRPQCDQISLKAGMTVSNEPGYYKDEGFGIRIESVVVVKEIKRFSPDPPNENNTKPFLGFENLTMCPIQTKLLDLSLLNPNQIGWINSYHQLVLDKLSPFLTHDSRTLNWLKKECQPIPSN</sequence>
<evidence type="ECO:0000259" key="6">
    <source>
        <dbReference type="Pfam" id="PF00557"/>
    </source>
</evidence>
<name>A0A180GEX5_PUCT1</name>
<keyword evidence="5" id="KW-0464">Manganese</keyword>
<dbReference type="InterPro" id="IPR000994">
    <property type="entry name" value="Pept_M24"/>
</dbReference>
<dbReference type="GO" id="GO:0070006">
    <property type="term" value="F:metalloaminopeptidase activity"/>
    <property type="evidence" value="ECO:0007669"/>
    <property type="project" value="InterPro"/>
</dbReference>
<dbReference type="OrthoDB" id="9995434at2759"/>
<keyword evidence="3" id="KW-0479">Metal-binding</keyword>
<evidence type="ECO:0000256" key="2">
    <source>
        <dbReference type="ARBA" id="ARBA00008766"/>
    </source>
</evidence>
<gene>
    <name evidence="9" type="ORF">PTTG_06793</name>
</gene>
<keyword evidence="4" id="KW-0378">Hydrolase</keyword>
<dbReference type="SUPFAM" id="SSF55920">
    <property type="entry name" value="Creatinase/aminopeptidase"/>
    <property type="match status" value="1"/>
</dbReference>
<dbReference type="SUPFAM" id="SSF53092">
    <property type="entry name" value="Creatinase/prolidase N-terminal domain"/>
    <property type="match status" value="1"/>
</dbReference>
<dbReference type="InterPro" id="IPR033740">
    <property type="entry name" value="Pept_M24B"/>
</dbReference>
<evidence type="ECO:0000313" key="9">
    <source>
        <dbReference type="EMBL" id="OAV91276.1"/>
    </source>
</evidence>
<evidence type="ECO:0000259" key="8">
    <source>
        <dbReference type="Pfam" id="PF16188"/>
    </source>
</evidence>
<dbReference type="FunFam" id="3.40.350.10:FF:000003">
    <property type="entry name" value="Xaa-pro aminopeptidase P"/>
    <property type="match status" value="1"/>
</dbReference>
<dbReference type="Pfam" id="PF16189">
    <property type="entry name" value="Creatinase_N_2"/>
    <property type="match status" value="1"/>
</dbReference>
<feature type="domain" description="Peptidase M24 C-terminal" evidence="8">
    <location>
        <begin position="640"/>
        <end position="702"/>
    </location>
</feature>
<dbReference type="InterPro" id="IPR050422">
    <property type="entry name" value="X-Pro_aminopeptidase_P"/>
</dbReference>
<dbReference type="Pfam" id="PF16188">
    <property type="entry name" value="Peptidase_M24_C"/>
    <property type="match status" value="1"/>
</dbReference>
<evidence type="ECO:0008006" key="12">
    <source>
        <dbReference type="Google" id="ProtNLM"/>
    </source>
</evidence>
<feature type="domain" description="Creatinase N-terminal" evidence="7">
    <location>
        <begin position="67"/>
        <end position="213"/>
    </location>
</feature>
<accession>A0A180GEX5</accession>
<dbReference type="InterPro" id="IPR032416">
    <property type="entry name" value="Peptidase_M24_C"/>
</dbReference>
<evidence type="ECO:0000313" key="10">
    <source>
        <dbReference type="EnsemblFungi" id="PTTG_06793-t43_1-p1"/>
    </source>
</evidence>
<proteinExistence type="inferred from homology"/>
<evidence type="ECO:0000313" key="11">
    <source>
        <dbReference type="Proteomes" id="UP000005240"/>
    </source>
</evidence>